<evidence type="ECO:0000256" key="1">
    <source>
        <dbReference type="SAM" id="Phobius"/>
    </source>
</evidence>
<keyword evidence="3" id="KW-1185">Reference proteome</keyword>
<keyword evidence="1" id="KW-1133">Transmembrane helix</keyword>
<feature type="transmembrane region" description="Helical" evidence="1">
    <location>
        <begin position="6"/>
        <end position="28"/>
    </location>
</feature>
<reference evidence="2 3" key="1">
    <citation type="submission" date="2014-07" db="EMBL/GenBank/DDBJ databases">
        <authorList>
            <person name="Wibberg Daniel"/>
        </authorList>
    </citation>
    <scope>NUCLEOTIDE SEQUENCE [LARGE SCALE GENOMIC DNA]</scope>
</reference>
<dbReference type="InterPro" id="IPR015001">
    <property type="entry name" value="DUF1850"/>
</dbReference>
<dbReference type="EMBL" id="CCRF01000018">
    <property type="protein sequence ID" value="CEE00375.1"/>
    <property type="molecule type" value="Genomic_DNA"/>
</dbReference>
<dbReference type="RefSeq" id="WP_034767781.1">
    <property type="nucleotide sequence ID" value="NZ_CCRF01000018.1"/>
</dbReference>
<dbReference type="AlphaFoldDB" id="A0A090IXZ1"/>
<evidence type="ECO:0000313" key="2">
    <source>
        <dbReference type="EMBL" id="CEE00375.1"/>
    </source>
</evidence>
<accession>A0A090IXZ1</accession>
<dbReference type="Pfam" id="PF08905">
    <property type="entry name" value="DUF1850"/>
    <property type="match status" value="1"/>
</dbReference>
<keyword evidence="1" id="KW-0472">Membrane</keyword>
<keyword evidence="1" id="KW-0812">Transmembrane</keyword>
<proteinExistence type="predicted"/>
<protein>
    <recommendedName>
        <fullName evidence="4">DUF1850 domain-containing protein</fullName>
    </recommendedName>
</protein>
<sequence>MKRKKYMNTLIIIIVFLVIILTVLFIPFRKSLVFYERNTGQIAAYLPVKEGDTFQIIFTHSIHLTDVIEKYRVLPDDTMEEYEFVFEEFGIGMPSNAETGQTFEYKDGKYHIKDVGNVFPSMMIRNGKTVSKHRLVWGENEEHIVKFNDYLKPGEIYKVQVDHLSLWQSVKGVEIRD</sequence>
<gene>
    <name evidence="2" type="ORF">BT1A1_0517</name>
</gene>
<evidence type="ECO:0008006" key="4">
    <source>
        <dbReference type="Google" id="ProtNLM"/>
    </source>
</evidence>
<dbReference type="Proteomes" id="UP000040576">
    <property type="component" value="Unassembled WGS sequence"/>
</dbReference>
<evidence type="ECO:0000313" key="3">
    <source>
        <dbReference type="Proteomes" id="UP000040576"/>
    </source>
</evidence>
<name>A0A090IXZ1_9BACI</name>
<organism evidence="2 3">
    <name type="scientific">Caldibacillus thermoamylovorans</name>
    <dbReference type="NCBI Taxonomy" id="35841"/>
    <lineage>
        <taxon>Bacteria</taxon>
        <taxon>Bacillati</taxon>
        <taxon>Bacillota</taxon>
        <taxon>Bacilli</taxon>
        <taxon>Bacillales</taxon>
        <taxon>Bacillaceae</taxon>
        <taxon>Caldibacillus</taxon>
    </lineage>
</organism>